<dbReference type="Proteomes" id="UP001212263">
    <property type="component" value="Unassembled WGS sequence"/>
</dbReference>
<dbReference type="GO" id="GO:0004180">
    <property type="term" value="F:carboxypeptidase activity"/>
    <property type="evidence" value="ECO:0007669"/>
    <property type="project" value="UniProtKB-KW"/>
</dbReference>
<dbReference type="EMBL" id="QRYW01000021">
    <property type="protein sequence ID" value="RGV25727.1"/>
    <property type="molecule type" value="Genomic_DNA"/>
</dbReference>
<keyword evidence="2" id="KW-0645">Protease</keyword>
<feature type="chain" id="PRO_5042691629" evidence="1">
    <location>
        <begin position="21"/>
        <end position="224"/>
    </location>
</feature>
<dbReference type="EMBL" id="JAQMRD010000002">
    <property type="protein sequence ID" value="MDB9221879.1"/>
    <property type="molecule type" value="Genomic_DNA"/>
</dbReference>
<keyword evidence="2" id="KW-0378">Hydrolase</keyword>
<reference evidence="7 8" key="1">
    <citation type="submission" date="2018-08" db="EMBL/GenBank/DDBJ databases">
        <title>A genome reference for cultivated species of the human gut microbiota.</title>
        <authorList>
            <person name="Zou Y."/>
            <person name="Xue W."/>
            <person name="Luo G."/>
        </authorList>
    </citation>
    <scope>NUCLEOTIDE SEQUENCE [LARGE SCALE GENOMIC DNA]</scope>
    <source>
        <strain evidence="5 7">AF14-6AC</strain>
        <strain evidence="4 8">AF16-14</strain>
        <strain evidence="6 9">OF03-11</strain>
    </source>
</reference>
<dbReference type="InterPro" id="IPR008969">
    <property type="entry name" value="CarboxyPept-like_regulatory"/>
</dbReference>
<reference evidence="2" key="2">
    <citation type="submission" date="2022-01" db="EMBL/GenBank/DDBJ databases">
        <title>Collection of gut derived symbiotic bacterial strains cultured from healthy donors.</title>
        <authorList>
            <person name="Lin H."/>
            <person name="Kohout C."/>
            <person name="Waligurski E."/>
            <person name="Pamer E.G."/>
        </authorList>
    </citation>
    <scope>NUCLEOTIDE SEQUENCE</scope>
    <source>
        <strain evidence="2">DFI.1.149</strain>
    </source>
</reference>
<gene>
    <name evidence="5" type="ORF">DWW24_10720</name>
    <name evidence="4" type="ORF">DWW57_03140</name>
    <name evidence="6" type="ORF">DXA53_01915</name>
    <name evidence="2" type="ORF">L0P03_02105</name>
    <name evidence="3" type="ORF">PN645_02530</name>
</gene>
<evidence type="ECO:0000313" key="5">
    <source>
        <dbReference type="EMBL" id="RGV25727.1"/>
    </source>
</evidence>
<evidence type="ECO:0000313" key="6">
    <source>
        <dbReference type="EMBL" id="RGY09564.1"/>
    </source>
</evidence>
<evidence type="ECO:0000313" key="4">
    <source>
        <dbReference type="EMBL" id="RGU58067.1"/>
    </source>
</evidence>
<evidence type="ECO:0000313" key="9">
    <source>
        <dbReference type="Proteomes" id="UP000284434"/>
    </source>
</evidence>
<dbReference type="EMBL" id="JAKNDN010000003">
    <property type="protein sequence ID" value="MCG4958648.1"/>
    <property type="molecule type" value="Genomic_DNA"/>
</dbReference>
<dbReference type="EMBL" id="QSCO01000002">
    <property type="protein sequence ID" value="RGY09564.1"/>
    <property type="molecule type" value="Genomic_DNA"/>
</dbReference>
<organism evidence="6 9">
    <name type="scientific">Odoribacter splanchnicus</name>
    <dbReference type="NCBI Taxonomy" id="28118"/>
    <lineage>
        <taxon>Bacteria</taxon>
        <taxon>Pseudomonadati</taxon>
        <taxon>Bacteroidota</taxon>
        <taxon>Bacteroidia</taxon>
        <taxon>Bacteroidales</taxon>
        <taxon>Odoribacteraceae</taxon>
        <taxon>Odoribacter</taxon>
    </lineage>
</organism>
<accession>A0A1Y3YFY6</accession>
<keyword evidence="1" id="KW-0732">Signal</keyword>
<dbReference type="RefSeq" id="WP_013613399.1">
    <property type="nucleotide sequence ID" value="NZ_BAABYK010000001.1"/>
</dbReference>
<evidence type="ECO:0000256" key="1">
    <source>
        <dbReference type="SAM" id="SignalP"/>
    </source>
</evidence>
<dbReference type="Proteomes" id="UP000284434">
    <property type="component" value="Unassembled WGS sequence"/>
</dbReference>
<evidence type="ECO:0000313" key="2">
    <source>
        <dbReference type="EMBL" id="MCG4958648.1"/>
    </source>
</evidence>
<evidence type="ECO:0000313" key="3">
    <source>
        <dbReference type="EMBL" id="MDB9221879.1"/>
    </source>
</evidence>
<name>A0A1Y3YFY6_9BACT</name>
<evidence type="ECO:0000313" key="8">
    <source>
        <dbReference type="Proteomes" id="UP000284243"/>
    </source>
</evidence>
<comment type="caution">
    <text evidence="6">The sequence shown here is derived from an EMBL/GenBank/DDBJ whole genome shotgun (WGS) entry which is preliminary data.</text>
</comment>
<dbReference type="Proteomes" id="UP001199750">
    <property type="component" value="Unassembled WGS sequence"/>
</dbReference>
<evidence type="ECO:0000313" key="7">
    <source>
        <dbReference type="Proteomes" id="UP000283426"/>
    </source>
</evidence>
<dbReference type="GeneID" id="61276472"/>
<protein>
    <submittedName>
        <fullName evidence="2">Carboxypeptidase-like regulatory domain-containing protein</fullName>
    </submittedName>
</protein>
<dbReference type="SUPFAM" id="SSF49464">
    <property type="entry name" value="Carboxypeptidase regulatory domain-like"/>
    <property type="match status" value="1"/>
</dbReference>
<proteinExistence type="predicted"/>
<reference evidence="3" key="3">
    <citation type="submission" date="2023-01" db="EMBL/GenBank/DDBJ databases">
        <title>Human gut microbiome strain richness.</title>
        <authorList>
            <person name="Chen-Liaw A."/>
        </authorList>
    </citation>
    <scope>NUCLEOTIDE SEQUENCE</scope>
    <source>
        <strain evidence="3">RTP21484st1_B7_RTP21484_190118</strain>
    </source>
</reference>
<feature type="signal peptide" evidence="1">
    <location>
        <begin position="1"/>
        <end position="20"/>
    </location>
</feature>
<dbReference type="EMBL" id="QRYC01000003">
    <property type="protein sequence ID" value="RGU58067.1"/>
    <property type="molecule type" value="Genomic_DNA"/>
</dbReference>
<dbReference type="AlphaFoldDB" id="A0A1Y3YFY6"/>
<dbReference type="Proteomes" id="UP000284243">
    <property type="component" value="Unassembled WGS sequence"/>
</dbReference>
<keyword evidence="2" id="KW-0121">Carboxypeptidase</keyword>
<dbReference type="Proteomes" id="UP000283426">
    <property type="component" value="Unassembled WGS sequence"/>
</dbReference>
<sequence>MVKINFIVLFFIFLSPIVCAQRVVVSDSVVFSGVVFDTQDSQTLPNVTCRYGEGKATISDQMGCFVLKIGRKDTVRFTFVGYKPCTVVMPDTLLEDRYMMGVFLSPDTLQLSEALILRRWGEVQRQNLINARNNMTGILKQAYAPVDYMDADMNQRMMLNEYARSVEMKGHVDVGIGVGTQSVDAYKMLRMRRRVKNQKEWLNPNEIDLLKKIYYLKKKEKQDN</sequence>